<dbReference type="Gene3D" id="2.60.120.10">
    <property type="entry name" value="Jelly Rolls"/>
    <property type="match status" value="2"/>
</dbReference>
<keyword evidence="1 2" id="KW-0413">Isomerase</keyword>
<dbReference type="Proteomes" id="UP001521209">
    <property type="component" value="Unassembled WGS sequence"/>
</dbReference>
<accession>A0ABS9DZF4</accession>
<evidence type="ECO:0000313" key="2">
    <source>
        <dbReference type="EMBL" id="MCF3948127.1"/>
    </source>
</evidence>
<evidence type="ECO:0000256" key="1">
    <source>
        <dbReference type="ARBA" id="ARBA00023235"/>
    </source>
</evidence>
<dbReference type="RefSeq" id="WP_235705411.1">
    <property type="nucleotide sequence ID" value="NZ_JAKGBZ010000039.1"/>
</dbReference>
<dbReference type="PIRSF" id="PIRSF036628">
    <property type="entry name" value="IolB"/>
    <property type="match status" value="1"/>
</dbReference>
<dbReference type="PANTHER" id="PTHR39193">
    <property type="entry name" value="5-DEOXY-GLUCURONATE ISOMERASE"/>
    <property type="match status" value="1"/>
</dbReference>
<dbReference type="Pfam" id="PF04962">
    <property type="entry name" value="KduI"/>
    <property type="match status" value="1"/>
</dbReference>
<dbReference type="GO" id="GO:0102482">
    <property type="term" value="F:5-deoxy-D-glucuronate isomerase activity"/>
    <property type="evidence" value="ECO:0007669"/>
    <property type="project" value="UniProtKB-EC"/>
</dbReference>
<proteinExistence type="predicted"/>
<dbReference type="InterPro" id="IPR014710">
    <property type="entry name" value="RmlC-like_jellyroll"/>
</dbReference>
<dbReference type="NCBIfam" id="TIGR04378">
    <property type="entry name" value="myo_inos_iolB"/>
    <property type="match status" value="1"/>
</dbReference>
<dbReference type="EMBL" id="JAKGBZ010000039">
    <property type="protein sequence ID" value="MCF3948127.1"/>
    <property type="molecule type" value="Genomic_DNA"/>
</dbReference>
<evidence type="ECO:0000313" key="3">
    <source>
        <dbReference type="Proteomes" id="UP001521209"/>
    </source>
</evidence>
<comment type="caution">
    <text evidence="2">The sequence shown here is derived from an EMBL/GenBank/DDBJ whole genome shotgun (WGS) entry which is preliminary data.</text>
</comment>
<dbReference type="PANTHER" id="PTHR39193:SF1">
    <property type="entry name" value="5-DEOXY-GLUCURONATE ISOMERASE"/>
    <property type="match status" value="1"/>
</dbReference>
<sequence>MTLLIRANPSPDPEGRVLATRDALRHCAMEVFQLAPGAELARIDDVRETCLVLLSGQGRLEAEGLTRTAIGGRKNPFTAAGHAAYIPARNRFRFRAETDCELALCLAADERGKIPPRIIGPRSWQVSTRGAGSTARLIRDILPETEPAASLLVVEVITPGGHWSSFPPHKHDTDDWPHETALEEVYYHRFARPSGFGVQRVYTKDRSLDAALPLDDGCAVLVPRGYHPVSAAPGCDLYYLNVMAGPRRLWRVRVDTDHAAATENF</sequence>
<organism evidence="2 3">
    <name type="scientific">Acidiphilium iwatense</name>
    <dbReference type="NCBI Taxonomy" id="768198"/>
    <lineage>
        <taxon>Bacteria</taxon>
        <taxon>Pseudomonadati</taxon>
        <taxon>Pseudomonadota</taxon>
        <taxon>Alphaproteobacteria</taxon>
        <taxon>Acetobacterales</taxon>
        <taxon>Acidocellaceae</taxon>
        <taxon>Acidiphilium</taxon>
    </lineage>
</organism>
<protein>
    <submittedName>
        <fullName evidence="2">5-deoxy-glucuronate isomerase</fullName>
        <ecNumber evidence="2">5.3.1.30</ecNumber>
    </submittedName>
</protein>
<dbReference type="SUPFAM" id="SSF51182">
    <property type="entry name" value="RmlC-like cupins"/>
    <property type="match status" value="1"/>
</dbReference>
<dbReference type="InterPro" id="IPR011051">
    <property type="entry name" value="RmlC_Cupin_sf"/>
</dbReference>
<dbReference type="InterPro" id="IPR024203">
    <property type="entry name" value="Deoxy-glucuronate_isom_IolB"/>
</dbReference>
<dbReference type="InterPro" id="IPR021120">
    <property type="entry name" value="KduI/IolB_isomerase"/>
</dbReference>
<name>A0ABS9DZF4_9PROT</name>
<gene>
    <name evidence="2" type="primary">iolB</name>
    <name evidence="2" type="ORF">L2A60_15735</name>
</gene>
<dbReference type="EC" id="5.3.1.30" evidence="2"/>
<reference evidence="2 3" key="1">
    <citation type="submission" date="2022-01" db="EMBL/GenBank/DDBJ databases">
        <authorList>
            <person name="Won M."/>
            <person name="Kim S.-J."/>
            <person name="Kwon S.-W."/>
        </authorList>
    </citation>
    <scope>NUCLEOTIDE SEQUENCE [LARGE SCALE GENOMIC DNA]</scope>
    <source>
        <strain evidence="2 3">KCTC 23505</strain>
    </source>
</reference>
<keyword evidence="3" id="KW-1185">Reference proteome</keyword>